<organism evidence="1 2">
    <name type="scientific">Joostella atrarenae</name>
    <dbReference type="NCBI Taxonomy" id="679257"/>
    <lineage>
        <taxon>Bacteria</taxon>
        <taxon>Pseudomonadati</taxon>
        <taxon>Bacteroidota</taxon>
        <taxon>Flavobacteriia</taxon>
        <taxon>Flavobacteriales</taxon>
        <taxon>Flavobacteriaceae</taxon>
        <taxon>Joostella</taxon>
    </lineage>
</organism>
<proteinExistence type="predicted"/>
<protein>
    <submittedName>
        <fullName evidence="1">Uncharacterized protein</fullName>
    </submittedName>
</protein>
<dbReference type="PROSITE" id="PS51257">
    <property type="entry name" value="PROKAR_LIPOPROTEIN"/>
    <property type="match status" value="1"/>
</dbReference>
<accession>A0ABS9J255</accession>
<sequence>MKKLILIICLPIVFFSCQNKNQTQKLVTEINELKKRNDSLVNIVNGIKEKYVFDNVAVRTIPSYKNTDKLNSLSRNEIVFIAYNDGGKSRVMFNESQEKGTGYKDTLQMENGAFILERKLTEEKNFFSGFVETQNDYGKVFGTNISIGVLAQ</sequence>
<evidence type="ECO:0000313" key="1">
    <source>
        <dbReference type="EMBL" id="MCF8714518.1"/>
    </source>
</evidence>
<name>A0ABS9J255_9FLAO</name>
<gene>
    <name evidence="1" type="ORF">JM658_06705</name>
</gene>
<dbReference type="EMBL" id="JAETXX010000003">
    <property type="protein sequence ID" value="MCF8714518.1"/>
    <property type="molecule type" value="Genomic_DNA"/>
</dbReference>
<dbReference type="RefSeq" id="WP_236958482.1">
    <property type="nucleotide sequence ID" value="NZ_JAETXX010000003.1"/>
</dbReference>
<comment type="caution">
    <text evidence="1">The sequence shown here is derived from an EMBL/GenBank/DDBJ whole genome shotgun (WGS) entry which is preliminary data.</text>
</comment>
<reference evidence="1 2" key="1">
    <citation type="submission" date="2021-01" db="EMBL/GenBank/DDBJ databases">
        <title>Genome sequencing of Joostella atrarenae M1-2 (= KCTC 23194).</title>
        <authorList>
            <person name="Zakaria M.R."/>
            <person name="Lam M.Q."/>
            <person name="Chong C.S."/>
        </authorList>
    </citation>
    <scope>NUCLEOTIDE SEQUENCE [LARGE SCALE GENOMIC DNA]</scope>
    <source>
        <strain evidence="1 2">M1-2</strain>
    </source>
</reference>
<dbReference type="Proteomes" id="UP000829517">
    <property type="component" value="Unassembled WGS sequence"/>
</dbReference>
<evidence type="ECO:0000313" key="2">
    <source>
        <dbReference type="Proteomes" id="UP000829517"/>
    </source>
</evidence>
<keyword evidence="2" id="KW-1185">Reference proteome</keyword>